<comment type="caution">
    <text evidence="4">The sequence shown here is derived from an EMBL/GenBank/DDBJ whole genome shotgun (WGS) entry which is preliminary data.</text>
</comment>
<dbReference type="RefSeq" id="WP_188719080.1">
    <property type="nucleotide sequence ID" value="NZ_BMIF01000001.1"/>
</dbReference>
<evidence type="ECO:0000256" key="1">
    <source>
        <dbReference type="ARBA" id="ARBA00008635"/>
    </source>
</evidence>
<organism evidence="4 5">
    <name type="scientific">Nitratireductor aestuarii</name>
    <dbReference type="NCBI Taxonomy" id="1735103"/>
    <lineage>
        <taxon>Bacteria</taxon>
        <taxon>Pseudomonadati</taxon>
        <taxon>Pseudomonadota</taxon>
        <taxon>Alphaproteobacteria</taxon>
        <taxon>Hyphomicrobiales</taxon>
        <taxon>Phyllobacteriaceae</taxon>
        <taxon>Nitratireductor</taxon>
    </lineage>
</organism>
<accession>A0A916RFM5</accession>
<comment type="similarity">
    <text evidence="1">Belongs to the DinB family.</text>
</comment>
<dbReference type="AlphaFoldDB" id="A0A916RFM5"/>
<feature type="binding site" evidence="3">
    <location>
        <position position="134"/>
    </location>
    <ligand>
        <name>a divalent metal cation</name>
        <dbReference type="ChEBI" id="CHEBI:60240"/>
    </ligand>
</feature>
<evidence type="ECO:0000256" key="3">
    <source>
        <dbReference type="PIRSR" id="PIRSR607837-1"/>
    </source>
</evidence>
<dbReference type="InterPro" id="IPR007837">
    <property type="entry name" value="DinB"/>
</dbReference>
<reference evidence="4" key="1">
    <citation type="journal article" date="2014" name="Int. J. Syst. Evol. Microbiol.">
        <title>Complete genome sequence of Corynebacterium casei LMG S-19264T (=DSM 44701T), isolated from a smear-ripened cheese.</title>
        <authorList>
            <consortium name="US DOE Joint Genome Institute (JGI-PGF)"/>
            <person name="Walter F."/>
            <person name="Albersmeier A."/>
            <person name="Kalinowski J."/>
            <person name="Ruckert C."/>
        </authorList>
    </citation>
    <scope>NUCLEOTIDE SEQUENCE</scope>
    <source>
        <strain evidence="4">CGMCC 1.15320</strain>
    </source>
</reference>
<dbReference type="PANTHER" id="PTHR37302:SF1">
    <property type="entry name" value="PROTEIN DINB"/>
    <property type="match status" value="1"/>
</dbReference>
<dbReference type="Pfam" id="PF05163">
    <property type="entry name" value="DinB"/>
    <property type="match status" value="1"/>
</dbReference>
<feature type="binding site" evidence="3">
    <location>
        <position position="49"/>
    </location>
    <ligand>
        <name>a divalent metal cation</name>
        <dbReference type="ChEBI" id="CHEBI:60240"/>
    </ligand>
</feature>
<protein>
    <submittedName>
        <fullName evidence="4">Damage-inducible protein DinB</fullName>
    </submittedName>
</protein>
<dbReference type="GO" id="GO:0046872">
    <property type="term" value="F:metal ion binding"/>
    <property type="evidence" value="ECO:0007669"/>
    <property type="project" value="UniProtKB-KW"/>
</dbReference>
<dbReference type="SUPFAM" id="SSF109854">
    <property type="entry name" value="DinB/YfiT-like putative metalloenzymes"/>
    <property type="match status" value="1"/>
</dbReference>
<dbReference type="EMBL" id="BMIF01000001">
    <property type="protein sequence ID" value="GGA52463.1"/>
    <property type="molecule type" value="Genomic_DNA"/>
</dbReference>
<gene>
    <name evidence="4" type="ORF">GCM10011385_02220</name>
</gene>
<feature type="binding site" evidence="3">
    <location>
        <position position="138"/>
    </location>
    <ligand>
        <name>a divalent metal cation</name>
        <dbReference type="ChEBI" id="CHEBI:60240"/>
    </ligand>
</feature>
<keyword evidence="5" id="KW-1185">Reference proteome</keyword>
<dbReference type="PANTHER" id="PTHR37302">
    <property type="entry name" value="SLR1116 PROTEIN"/>
    <property type="match status" value="1"/>
</dbReference>
<evidence type="ECO:0000256" key="2">
    <source>
        <dbReference type="ARBA" id="ARBA00022723"/>
    </source>
</evidence>
<dbReference type="InterPro" id="IPR034660">
    <property type="entry name" value="DinB/YfiT-like"/>
</dbReference>
<name>A0A916RFM5_9HYPH</name>
<sequence length="171" mass="19758">MNKQYFSMMAAYNQWANSNLYDAAAELTAEEFKRDVLAFFRSMMGTLNHLVVTDRIWMKRFSGTGEAPSELNAILHESFHELRTAREAEDKRIIDWVESQSDEVFRGTFTYTPVTKPQPVTQRLAPALVHLFNHQTHHRGQAHMILSVMGKNPPSMDLIYYQRTSEGSRFA</sequence>
<dbReference type="Proteomes" id="UP000636264">
    <property type="component" value="Unassembled WGS sequence"/>
</dbReference>
<reference evidence="4" key="2">
    <citation type="submission" date="2020-09" db="EMBL/GenBank/DDBJ databases">
        <authorList>
            <person name="Sun Q."/>
            <person name="Zhou Y."/>
        </authorList>
    </citation>
    <scope>NUCLEOTIDE SEQUENCE</scope>
    <source>
        <strain evidence="4">CGMCC 1.15320</strain>
    </source>
</reference>
<keyword evidence="2 3" id="KW-0479">Metal-binding</keyword>
<proteinExistence type="inferred from homology"/>
<evidence type="ECO:0000313" key="5">
    <source>
        <dbReference type="Proteomes" id="UP000636264"/>
    </source>
</evidence>
<evidence type="ECO:0000313" key="4">
    <source>
        <dbReference type="EMBL" id="GGA52463.1"/>
    </source>
</evidence>
<dbReference type="Gene3D" id="1.20.120.450">
    <property type="entry name" value="dinb family like domain"/>
    <property type="match status" value="1"/>
</dbReference>